<evidence type="ECO:0000313" key="11">
    <source>
        <dbReference type="Proteomes" id="UP001179600"/>
    </source>
</evidence>
<feature type="domain" description="Lipoyl-binding" evidence="8">
    <location>
        <begin position="2"/>
        <end position="77"/>
    </location>
</feature>
<dbReference type="InterPro" id="IPR004167">
    <property type="entry name" value="PSBD"/>
</dbReference>
<evidence type="ECO:0000259" key="9">
    <source>
        <dbReference type="PROSITE" id="PS51826"/>
    </source>
</evidence>
<dbReference type="Proteomes" id="UP001179600">
    <property type="component" value="Chromosome"/>
</dbReference>
<keyword evidence="5 6" id="KW-0012">Acyltransferase</keyword>
<dbReference type="Gene3D" id="4.10.320.10">
    <property type="entry name" value="E3-binding domain"/>
    <property type="match status" value="1"/>
</dbReference>
<dbReference type="InterPro" id="IPR036625">
    <property type="entry name" value="E3-bd_dom_sf"/>
</dbReference>
<dbReference type="AlphaFoldDB" id="A0AAE9XFL5"/>
<dbReference type="GO" id="GO:0016407">
    <property type="term" value="F:acetyltransferase activity"/>
    <property type="evidence" value="ECO:0007669"/>
    <property type="project" value="TreeGrafter"/>
</dbReference>
<dbReference type="PANTHER" id="PTHR43178:SF5">
    <property type="entry name" value="LIPOAMIDE ACYLTRANSFERASE COMPONENT OF BRANCHED-CHAIN ALPHA-KETO ACID DEHYDROGENASE COMPLEX, MITOCHONDRIAL"/>
    <property type="match status" value="1"/>
</dbReference>
<dbReference type="SUPFAM" id="SSF51230">
    <property type="entry name" value="Single hybrid motif"/>
    <property type="match status" value="1"/>
</dbReference>
<evidence type="ECO:0000313" key="10">
    <source>
        <dbReference type="EMBL" id="WCG23409.1"/>
    </source>
</evidence>
<feature type="domain" description="Peripheral subunit-binding (PSBD)" evidence="9">
    <location>
        <begin position="122"/>
        <end position="159"/>
    </location>
</feature>
<sequence length="401" mass="43374">MAEAILMPTLGLTMTEGTVDKWYKAVGDSVEKGEALVSISSEKLTHDVEASEDGYLIAITVEEGGEVPCQAAIGYIGAKGESVPTGEEEQPVEQPEPETPKSVSETENNNPPSTRQTGERLFVTPLARRIAEEKGYELSEIVGTGGNGRITRRDVERHQPAVKAATNAPVTEVGEGLQGMRKVIAKRMHHSLQQSAQLTLHRKANISSLLAFRKEMKVKTGEQVKRSTFSLNTLLIKAISLALQDYPEMNAWYDQTTHTLHDAIHIGVAVAVEDGLVVPVIQNVQQQSLSQLGESFTTVTSQALDGTLPGDLYSGSTFTITNLGQAGIEYFTPILNTPEVGILGIGATTSRLVLTEQKEVTEIQELPLSLTIDHQVIDGVPAAAFLGKVCDYLENPYMLLV</sequence>
<dbReference type="SUPFAM" id="SSF52777">
    <property type="entry name" value="CoA-dependent acyltransferases"/>
    <property type="match status" value="1"/>
</dbReference>
<dbReference type="InterPro" id="IPR001078">
    <property type="entry name" value="2-oxoacid_DH_actylTfrase"/>
</dbReference>
<dbReference type="EC" id="2.3.1.-" evidence="6"/>
<comment type="similarity">
    <text evidence="2 6">Belongs to the 2-oxoacid dehydrogenase family.</text>
</comment>
<dbReference type="CDD" id="cd06849">
    <property type="entry name" value="lipoyl_domain"/>
    <property type="match status" value="1"/>
</dbReference>
<dbReference type="SUPFAM" id="SSF47005">
    <property type="entry name" value="Peripheral subunit-binding domain of 2-oxo acid dehydrogenase complex"/>
    <property type="match status" value="1"/>
</dbReference>
<evidence type="ECO:0000256" key="7">
    <source>
        <dbReference type="SAM" id="MobiDB-lite"/>
    </source>
</evidence>
<dbReference type="Gene3D" id="3.30.559.10">
    <property type="entry name" value="Chloramphenicol acetyltransferase-like domain"/>
    <property type="match status" value="1"/>
</dbReference>
<dbReference type="GO" id="GO:0005737">
    <property type="term" value="C:cytoplasm"/>
    <property type="evidence" value="ECO:0007669"/>
    <property type="project" value="TreeGrafter"/>
</dbReference>
<reference evidence="10" key="1">
    <citation type="submission" date="2023-01" db="EMBL/GenBank/DDBJ databases">
        <title>Oxazolidinone resistance genes in florfenicol resistant enterococci from beef cattle and veal calves at slaughter.</title>
        <authorList>
            <person name="Biggel M."/>
        </authorList>
    </citation>
    <scope>NUCLEOTIDE SEQUENCE</scope>
    <source>
        <strain evidence="10">K204-1</strain>
    </source>
</reference>
<dbReference type="InterPro" id="IPR011053">
    <property type="entry name" value="Single_hybrid_motif"/>
</dbReference>
<protein>
    <recommendedName>
        <fullName evidence="6">Dihydrolipoamide acetyltransferase component of pyruvate dehydrogenase complex</fullName>
        <ecNumber evidence="6">2.3.1.-</ecNumber>
    </recommendedName>
</protein>
<feature type="compositionally biased region" description="Polar residues" evidence="7">
    <location>
        <begin position="101"/>
        <end position="116"/>
    </location>
</feature>
<dbReference type="RefSeq" id="WP_272163644.1">
    <property type="nucleotide sequence ID" value="NZ_CP116507.1"/>
</dbReference>
<evidence type="ECO:0000256" key="1">
    <source>
        <dbReference type="ARBA" id="ARBA00001938"/>
    </source>
</evidence>
<dbReference type="InterPro" id="IPR023213">
    <property type="entry name" value="CAT-like_dom_sf"/>
</dbReference>
<feature type="region of interest" description="Disordered" evidence="7">
    <location>
        <begin position="81"/>
        <end position="120"/>
    </location>
</feature>
<keyword evidence="4 6" id="KW-0450">Lipoyl</keyword>
<dbReference type="PANTHER" id="PTHR43178">
    <property type="entry name" value="DIHYDROLIPOAMIDE ACETYLTRANSFERASE COMPONENT OF PYRUVATE DEHYDROGENASE COMPLEX"/>
    <property type="match status" value="1"/>
</dbReference>
<keyword evidence="3 6" id="KW-0808">Transferase</keyword>
<dbReference type="GO" id="GO:0031405">
    <property type="term" value="F:lipoic acid binding"/>
    <property type="evidence" value="ECO:0007669"/>
    <property type="project" value="TreeGrafter"/>
</dbReference>
<accession>A0AAE9XFL5</accession>
<evidence type="ECO:0000256" key="2">
    <source>
        <dbReference type="ARBA" id="ARBA00007317"/>
    </source>
</evidence>
<dbReference type="EMBL" id="CP116507">
    <property type="protein sequence ID" value="WCG23409.1"/>
    <property type="molecule type" value="Genomic_DNA"/>
</dbReference>
<organism evidence="10 11">
    <name type="scientific">Vagococcus lutrae</name>
    <dbReference type="NCBI Taxonomy" id="81947"/>
    <lineage>
        <taxon>Bacteria</taxon>
        <taxon>Bacillati</taxon>
        <taxon>Bacillota</taxon>
        <taxon>Bacilli</taxon>
        <taxon>Lactobacillales</taxon>
        <taxon>Enterococcaceae</taxon>
        <taxon>Vagococcus</taxon>
    </lineage>
</organism>
<dbReference type="InterPro" id="IPR000089">
    <property type="entry name" value="Biotin_lipoyl"/>
</dbReference>
<name>A0AAE9XFL5_9ENTE</name>
<dbReference type="Pfam" id="PF00364">
    <property type="entry name" value="Biotin_lipoyl"/>
    <property type="match status" value="1"/>
</dbReference>
<evidence type="ECO:0000256" key="3">
    <source>
        <dbReference type="ARBA" id="ARBA00022679"/>
    </source>
</evidence>
<dbReference type="InterPro" id="IPR050743">
    <property type="entry name" value="2-oxoacid_DH_E2_comp"/>
</dbReference>
<dbReference type="Gene3D" id="2.40.50.100">
    <property type="match status" value="1"/>
</dbReference>
<dbReference type="Pfam" id="PF00198">
    <property type="entry name" value="2-oxoacid_dh"/>
    <property type="match status" value="1"/>
</dbReference>
<dbReference type="Pfam" id="PF02817">
    <property type="entry name" value="E3_binding"/>
    <property type="match status" value="1"/>
</dbReference>
<dbReference type="PROSITE" id="PS50968">
    <property type="entry name" value="BIOTINYL_LIPOYL"/>
    <property type="match status" value="1"/>
</dbReference>
<evidence type="ECO:0000256" key="4">
    <source>
        <dbReference type="ARBA" id="ARBA00022823"/>
    </source>
</evidence>
<comment type="cofactor">
    <cofactor evidence="1 6">
        <name>(R)-lipoate</name>
        <dbReference type="ChEBI" id="CHEBI:83088"/>
    </cofactor>
</comment>
<evidence type="ECO:0000256" key="6">
    <source>
        <dbReference type="RuleBase" id="RU003423"/>
    </source>
</evidence>
<evidence type="ECO:0000256" key="5">
    <source>
        <dbReference type="ARBA" id="ARBA00023315"/>
    </source>
</evidence>
<dbReference type="PROSITE" id="PS51826">
    <property type="entry name" value="PSBD"/>
    <property type="match status" value="1"/>
</dbReference>
<evidence type="ECO:0000259" key="8">
    <source>
        <dbReference type="PROSITE" id="PS50968"/>
    </source>
</evidence>
<gene>
    <name evidence="10" type="ORF">PML95_03970</name>
</gene>
<proteinExistence type="inferred from homology"/>